<evidence type="ECO:0000256" key="4">
    <source>
        <dbReference type="ARBA" id="ARBA00023136"/>
    </source>
</evidence>
<keyword evidence="3" id="KW-1133">Transmembrane helix</keyword>
<gene>
    <name evidence="5" type="ORF">PSON_ATCC_30995.1.T0080522</name>
</gene>
<dbReference type="GO" id="GO:0016020">
    <property type="term" value="C:membrane"/>
    <property type="evidence" value="ECO:0007669"/>
    <property type="project" value="UniProtKB-SubCell"/>
</dbReference>
<keyword evidence="6" id="KW-1185">Reference proteome</keyword>
<dbReference type="EMBL" id="CAJJDN010000008">
    <property type="protein sequence ID" value="CAD8054888.1"/>
    <property type="molecule type" value="Genomic_DNA"/>
</dbReference>
<protein>
    <submittedName>
        <fullName evidence="5">Uncharacterized protein</fullName>
    </submittedName>
</protein>
<comment type="caution">
    <text evidence="5">The sequence shown here is derived from an EMBL/GenBank/DDBJ whole genome shotgun (WGS) entry which is preliminary data.</text>
</comment>
<keyword evidence="2" id="KW-0812">Transmembrane</keyword>
<dbReference type="Proteomes" id="UP000692954">
    <property type="component" value="Unassembled WGS sequence"/>
</dbReference>
<evidence type="ECO:0000313" key="6">
    <source>
        <dbReference type="Proteomes" id="UP000692954"/>
    </source>
</evidence>
<evidence type="ECO:0000256" key="3">
    <source>
        <dbReference type="ARBA" id="ARBA00022989"/>
    </source>
</evidence>
<dbReference type="AlphaFoldDB" id="A0A8S1KID0"/>
<sequence length="434" mass="51173">MWKCITHYGEEINEEGQAIIQEKIQTPKTKVADMSQKQKTCKYCEQQYPEHHLQYKTTLKMIIQTDKHLYWRGKTFNWIDRSDISNLEVSNLYHEHKVCKQCYTLYKETQQLIELQLQFNKQLGLPSGQDTMNQMLTLKANQVNNETVKNGVDDSKQVFNISTTKQLILNNQSVPMIHNTVIKTLNRFRFMILIHSIRDVPQNVDLSKHYYIECNIFDWKFKIKLDLIQGQLFDKGYFLTLNRMRPYYFFSDQLNINIFSILLLNYVDYIIQIKYYLNTTIQVLPMYLYQDNTKIGVLELQDLLSERVIGREFLKVFSVKDCYPILSWSLNLTLGLVDSGSVNFTRIKLLDHFGIQLPNSDYCTCEPLPAEWMTILNQKKDVEFNKFERQITTQTLKRVSTAHAKLQKSKFEGSSLQQEMMESFNGSTKELLVN</sequence>
<evidence type="ECO:0000313" key="5">
    <source>
        <dbReference type="EMBL" id="CAD8054888.1"/>
    </source>
</evidence>
<reference evidence="5" key="1">
    <citation type="submission" date="2021-01" db="EMBL/GenBank/DDBJ databases">
        <authorList>
            <consortium name="Genoscope - CEA"/>
            <person name="William W."/>
        </authorList>
    </citation>
    <scope>NUCLEOTIDE SEQUENCE</scope>
</reference>
<name>A0A8S1KID0_9CILI</name>
<evidence type="ECO:0000256" key="2">
    <source>
        <dbReference type="ARBA" id="ARBA00022692"/>
    </source>
</evidence>
<dbReference type="PANTHER" id="PTHR31652">
    <property type="entry name" value="LIMR FAMILY PROTEIN DDB_G0283707-RELATED"/>
    <property type="match status" value="1"/>
</dbReference>
<dbReference type="PANTHER" id="PTHR31652:SF0">
    <property type="entry name" value="LIMR FAMILY PROTEIN DDB_G0283707-RELATED"/>
    <property type="match status" value="1"/>
</dbReference>
<organism evidence="5 6">
    <name type="scientific">Paramecium sonneborni</name>
    <dbReference type="NCBI Taxonomy" id="65129"/>
    <lineage>
        <taxon>Eukaryota</taxon>
        <taxon>Sar</taxon>
        <taxon>Alveolata</taxon>
        <taxon>Ciliophora</taxon>
        <taxon>Intramacronucleata</taxon>
        <taxon>Oligohymenophorea</taxon>
        <taxon>Peniculida</taxon>
        <taxon>Parameciidae</taxon>
        <taxon>Paramecium</taxon>
    </lineage>
</organism>
<dbReference type="OrthoDB" id="65154at2759"/>
<keyword evidence="4" id="KW-0472">Membrane</keyword>
<proteinExistence type="predicted"/>
<evidence type="ECO:0000256" key="1">
    <source>
        <dbReference type="ARBA" id="ARBA00004141"/>
    </source>
</evidence>
<comment type="subcellular location">
    <subcellularLocation>
        <location evidence="1">Membrane</location>
        <topology evidence="1">Multi-pass membrane protein</topology>
    </subcellularLocation>
</comment>
<accession>A0A8S1KID0</accession>